<sequence>MKITSPDMLSHALKNARRERHLTQHATAELAGIKQATVSGFENHPERSQIETLFKLLSALELELYVGERDPAGGITGGDEGWDQEW</sequence>
<dbReference type="PROSITE" id="PS50943">
    <property type="entry name" value="HTH_CROC1"/>
    <property type="match status" value="1"/>
</dbReference>
<organism evidence="2 3">
    <name type="scientific">Halomonas marinisediminis</name>
    <dbReference type="NCBI Taxonomy" id="2546095"/>
    <lineage>
        <taxon>Bacteria</taxon>
        <taxon>Pseudomonadati</taxon>
        <taxon>Pseudomonadota</taxon>
        <taxon>Gammaproteobacteria</taxon>
        <taxon>Oceanospirillales</taxon>
        <taxon>Halomonadaceae</taxon>
        <taxon>Halomonas</taxon>
    </lineage>
</organism>
<evidence type="ECO:0000259" key="1">
    <source>
        <dbReference type="PROSITE" id="PS50943"/>
    </source>
</evidence>
<reference evidence="2 3" key="1">
    <citation type="submission" date="2019-03" db="EMBL/GenBank/DDBJ databases">
        <title>Halomonas marinisediminis sp. nov., a moderately halophilic bacterium isolated from the Bohai Gulf.</title>
        <authorList>
            <person name="Ji X."/>
        </authorList>
    </citation>
    <scope>NUCLEOTIDE SEQUENCE [LARGE SCALE GENOMIC DNA]</scope>
    <source>
        <strain evidence="2 3">204</strain>
    </source>
</reference>
<dbReference type="InterPro" id="IPR010982">
    <property type="entry name" value="Lambda_DNA-bd_dom_sf"/>
</dbReference>
<protein>
    <submittedName>
        <fullName evidence="2">Helix-turn-helix domain-containing protein</fullName>
    </submittedName>
</protein>
<comment type="caution">
    <text evidence="2">The sequence shown here is derived from an EMBL/GenBank/DDBJ whole genome shotgun (WGS) entry which is preliminary data.</text>
</comment>
<feature type="domain" description="HTH cro/C1-type" evidence="1">
    <location>
        <begin position="13"/>
        <end position="64"/>
    </location>
</feature>
<dbReference type="SMART" id="SM00530">
    <property type="entry name" value="HTH_XRE"/>
    <property type="match status" value="1"/>
</dbReference>
<dbReference type="Proteomes" id="UP000294823">
    <property type="component" value="Unassembled WGS sequence"/>
</dbReference>
<dbReference type="Gene3D" id="1.10.260.40">
    <property type="entry name" value="lambda repressor-like DNA-binding domains"/>
    <property type="match status" value="1"/>
</dbReference>
<evidence type="ECO:0000313" key="3">
    <source>
        <dbReference type="Proteomes" id="UP000294823"/>
    </source>
</evidence>
<gene>
    <name evidence="2" type="ORF">E0702_00205</name>
</gene>
<dbReference type="Pfam" id="PF01381">
    <property type="entry name" value="HTH_3"/>
    <property type="match status" value="1"/>
</dbReference>
<dbReference type="EMBL" id="SLTR01000001">
    <property type="protein sequence ID" value="TDB05425.1"/>
    <property type="molecule type" value="Genomic_DNA"/>
</dbReference>
<accession>A0ABY2DAT1</accession>
<dbReference type="RefSeq" id="WP_132040952.1">
    <property type="nucleotide sequence ID" value="NZ_SLTR01000001.1"/>
</dbReference>
<name>A0ABY2DAT1_9GAMM</name>
<dbReference type="InterPro" id="IPR001387">
    <property type="entry name" value="Cro/C1-type_HTH"/>
</dbReference>
<dbReference type="CDD" id="cd00093">
    <property type="entry name" value="HTH_XRE"/>
    <property type="match status" value="1"/>
</dbReference>
<evidence type="ECO:0000313" key="2">
    <source>
        <dbReference type="EMBL" id="TDB05425.1"/>
    </source>
</evidence>
<keyword evidence="3" id="KW-1185">Reference proteome</keyword>
<dbReference type="SUPFAM" id="SSF47413">
    <property type="entry name" value="lambda repressor-like DNA-binding domains"/>
    <property type="match status" value="1"/>
</dbReference>
<proteinExistence type="predicted"/>